<dbReference type="InterPro" id="IPR050330">
    <property type="entry name" value="Bact_OuterMem_StrucFunc"/>
</dbReference>
<dbReference type="PANTHER" id="PTHR30329:SF21">
    <property type="entry name" value="LIPOPROTEIN YIAD-RELATED"/>
    <property type="match status" value="1"/>
</dbReference>
<evidence type="ECO:0000313" key="5">
    <source>
        <dbReference type="Proteomes" id="UP000265798"/>
    </source>
</evidence>
<gene>
    <name evidence="4" type="ORF">DLM75_00840</name>
</gene>
<evidence type="ECO:0000313" key="4">
    <source>
        <dbReference type="EMBL" id="RHX91826.1"/>
    </source>
</evidence>
<sequence length="300" mass="34246">MLRMNQKNGNDLYLWGLFVGFFTLILNCHQTVVIPSKSPRLGESIKGVNSISRSYILGYFEGSYSKAECSEGIENFRIFRSISDFAIHIFFGGIYETRSVEVECSRPKLDFTSIQKSSSMILNGVHFDSNSDKILKESYIILEEFSKYLKEHSNIRILILCHTDLNGNQKRNDSLSLERASATKLFLISKGIESPRMEIKGLGSKRPMIRSLDDRASSLNRRIEIQVLNGKEYDAISKKKIETEDDSTEGYTTKIIFRNGTTLNGNVISQTAQSIQLERKGEVQEIAKDKIRKIEYIRKK</sequence>
<organism evidence="4 5">
    <name type="scientific">Leptospira stimsonii</name>
    <dbReference type="NCBI Taxonomy" id="2202203"/>
    <lineage>
        <taxon>Bacteria</taxon>
        <taxon>Pseudomonadati</taxon>
        <taxon>Spirochaetota</taxon>
        <taxon>Spirochaetia</taxon>
        <taxon>Leptospirales</taxon>
        <taxon>Leptospiraceae</taxon>
        <taxon>Leptospira</taxon>
    </lineage>
</organism>
<dbReference type="InterPro" id="IPR036737">
    <property type="entry name" value="OmpA-like_sf"/>
</dbReference>
<protein>
    <recommendedName>
        <fullName evidence="3">OmpA-like domain-containing protein</fullName>
    </recommendedName>
</protein>
<accession>A0A396ZDQ1</accession>
<evidence type="ECO:0000256" key="1">
    <source>
        <dbReference type="PROSITE-ProRule" id="PRU00473"/>
    </source>
</evidence>
<dbReference type="Proteomes" id="UP000265798">
    <property type="component" value="Unassembled WGS sequence"/>
</dbReference>
<dbReference type="InterPro" id="IPR006665">
    <property type="entry name" value="OmpA-like"/>
</dbReference>
<comment type="caution">
    <text evidence="4">The sequence shown here is derived from an EMBL/GenBank/DDBJ whole genome shotgun (WGS) entry which is preliminary data.</text>
</comment>
<dbReference type="PROSITE" id="PS51123">
    <property type="entry name" value="OMPA_2"/>
    <property type="match status" value="1"/>
</dbReference>
<dbReference type="PANTHER" id="PTHR30329">
    <property type="entry name" value="STATOR ELEMENT OF FLAGELLAR MOTOR COMPLEX"/>
    <property type="match status" value="1"/>
</dbReference>
<evidence type="ECO:0000259" key="3">
    <source>
        <dbReference type="PROSITE" id="PS51123"/>
    </source>
</evidence>
<keyword evidence="2" id="KW-0812">Transmembrane</keyword>
<feature type="domain" description="OmpA-like" evidence="3">
    <location>
        <begin position="114"/>
        <end position="231"/>
    </location>
</feature>
<dbReference type="Pfam" id="PF00691">
    <property type="entry name" value="OmpA"/>
    <property type="match status" value="1"/>
</dbReference>
<name>A0A396ZDQ1_9LEPT</name>
<dbReference type="EMBL" id="QHCT01000001">
    <property type="protein sequence ID" value="RHX91826.1"/>
    <property type="molecule type" value="Genomic_DNA"/>
</dbReference>
<dbReference type="NCBIfam" id="NF047524">
    <property type="entry name" value="LIC_10461_domain"/>
    <property type="match status" value="1"/>
</dbReference>
<dbReference type="CDD" id="cd07185">
    <property type="entry name" value="OmpA_C-like"/>
    <property type="match status" value="1"/>
</dbReference>
<evidence type="ECO:0000256" key="2">
    <source>
        <dbReference type="SAM" id="Phobius"/>
    </source>
</evidence>
<dbReference type="AlphaFoldDB" id="A0A396ZDQ1"/>
<dbReference type="SUPFAM" id="SSF103088">
    <property type="entry name" value="OmpA-like"/>
    <property type="match status" value="1"/>
</dbReference>
<feature type="transmembrane region" description="Helical" evidence="2">
    <location>
        <begin position="12"/>
        <end position="32"/>
    </location>
</feature>
<dbReference type="GO" id="GO:0016020">
    <property type="term" value="C:membrane"/>
    <property type="evidence" value="ECO:0007669"/>
    <property type="project" value="UniProtKB-UniRule"/>
</dbReference>
<dbReference type="Gene3D" id="3.30.1330.60">
    <property type="entry name" value="OmpA-like domain"/>
    <property type="match status" value="1"/>
</dbReference>
<keyword evidence="1 2" id="KW-0472">Membrane</keyword>
<reference evidence="5" key="1">
    <citation type="submission" date="2018-05" db="EMBL/GenBank/DDBJ databases">
        <title>Leptospira yasudae sp. nov. and Leptospira stimsonii sp. nov., two pathogenic species of the genus Leptospira isolated from environmental sources.</title>
        <authorList>
            <person name="Casanovas-Massana A."/>
            <person name="Hamond C."/>
            <person name="Santos L.A."/>
            <person name="Hacker K.P."/>
            <person name="Balassiano I."/>
            <person name="Medeiros M.A."/>
            <person name="Reis M.G."/>
            <person name="Ko A.I."/>
            <person name="Wunder E.A."/>
        </authorList>
    </citation>
    <scope>NUCLEOTIDE SEQUENCE [LARGE SCALE GENOMIC DNA]</scope>
    <source>
        <strain evidence="5">Yale</strain>
    </source>
</reference>
<proteinExistence type="predicted"/>
<keyword evidence="2" id="KW-1133">Transmembrane helix</keyword>